<dbReference type="HOGENOM" id="CLU_2155204_0_0_0"/>
<proteinExistence type="predicted"/>
<dbReference type="AlphaFoldDB" id="A0A059XPP5"/>
<evidence type="ECO:0000313" key="2">
    <source>
        <dbReference type="EMBL" id="AIA30544.1"/>
    </source>
</evidence>
<evidence type="ECO:0000256" key="1">
    <source>
        <dbReference type="SAM" id="MobiDB-lite"/>
    </source>
</evidence>
<feature type="compositionally biased region" description="Basic and acidic residues" evidence="1">
    <location>
        <begin position="76"/>
        <end position="87"/>
    </location>
</feature>
<keyword evidence="3" id="KW-1185">Reference proteome</keyword>
<accession>A0A059XPP5</accession>
<gene>
    <name evidence="2" type="ORF">Y981_06460</name>
</gene>
<reference evidence="3" key="1">
    <citation type="submission" date="2014-02" db="EMBL/GenBank/DDBJ databases">
        <title>Complete genome sequence and comparative genomic analysis of the nitrogen-fixing bacterium Leptospirillum ferriphilum YSK.</title>
        <authorList>
            <person name="Guo X."/>
            <person name="Yin H."/>
            <person name="Liang Y."/>
            <person name="Hu Q."/>
            <person name="Ma L."/>
            <person name="Xiao Y."/>
            <person name="Zhang X."/>
            <person name="Qiu G."/>
            <person name="Liu X."/>
        </authorList>
    </citation>
    <scope>NUCLEOTIDE SEQUENCE [LARGE SCALE GENOMIC DNA]</scope>
    <source>
        <strain evidence="3">YSK</strain>
    </source>
</reference>
<evidence type="ECO:0000313" key="3">
    <source>
        <dbReference type="Proteomes" id="UP000027059"/>
    </source>
</evidence>
<dbReference type="Proteomes" id="UP000027059">
    <property type="component" value="Chromosome"/>
</dbReference>
<name>A0A059XPP5_9BACT</name>
<feature type="region of interest" description="Disordered" evidence="1">
    <location>
        <begin position="36"/>
        <end position="111"/>
    </location>
</feature>
<organism evidence="2 3">
    <name type="scientific">Leptospirillum ferriphilum YSK</name>
    <dbReference type="NCBI Taxonomy" id="1441628"/>
    <lineage>
        <taxon>Bacteria</taxon>
        <taxon>Pseudomonadati</taxon>
        <taxon>Nitrospirota</taxon>
        <taxon>Nitrospiria</taxon>
        <taxon>Nitrospirales</taxon>
        <taxon>Nitrospiraceae</taxon>
        <taxon>Leptospirillum</taxon>
    </lineage>
</organism>
<dbReference type="KEGG" id="lfp:Y981_06460"/>
<dbReference type="EMBL" id="CP007243">
    <property type="protein sequence ID" value="AIA30544.1"/>
    <property type="molecule type" value="Genomic_DNA"/>
</dbReference>
<feature type="compositionally biased region" description="Polar residues" evidence="1">
    <location>
        <begin position="97"/>
        <end position="111"/>
    </location>
</feature>
<sequence length="111" mass="12695">MGGEEPNGTPPRNEFCPGLWECEHSRFQFLFGSSDWDRIRSGRSPDDRSDPSENPIFSEPWSIPFQEPVPETSLLRCEDRREKRLPDSGEFPPTKTFFPSSSFPPAQKSFG</sequence>
<reference evidence="2 3" key="2">
    <citation type="journal article" date="2015" name="Biomed. Res. Int.">
        <title>Effects of Arsenite Resistance on the Growth and Functional Gene Expression of Leptospirillum ferriphilum and Acidithiobacillus thiooxidans in Pure Culture and Coculture.</title>
        <authorList>
            <person name="Jiang H."/>
            <person name="Liang Y."/>
            <person name="Yin H."/>
            <person name="Xiao Y."/>
            <person name="Guo X."/>
            <person name="Xu Y."/>
            <person name="Hu Q."/>
            <person name="Liu H."/>
            <person name="Liu X."/>
        </authorList>
    </citation>
    <scope>NUCLEOTIDE SEQUENCE [LARGE SCALE GENOMIC DNA]</scope>
    <source>
        <strain evidence="2 3">YSK</strain>
    </source>
</reference>
<feature type="compositionally biased region" description="Basic and acidic residues" evidence="1">
    <location>
        <begin position="36"/>
        <end position="51"/>
    </location>
</feature>
<protein>
    <submittedName>
        <fullName evidence="2">Uncharacterized protein</fullName>
    </submittedName>
</protein>